<proteinExistence type="predicted"/>
<evidence type="ECO:0000313" key="1">
    <source>
        <dbReference type="EMBL" id="KAJ9093744.1"/>
    </source>
</evidence>
<keyword evidence="2" id="KW-1185">Reference proteome</keyword>
<dbReference type="EMBL" id="JASBWT010000029">
    <property type="protein sequence ID" value="KAJ9093744.1"/>
    <property type="molecule type" value="Genomic_DNA"/>
</dbReference>
<protein>
    <submittedName>
        <fullName evidence="1">Uncharacterized protein</fullName>
    </submittedName>
</protein>
<organism evidence="1 2">
    <name type="scientific">Naganishia friedmannii</name>
    <dbReference type="NCBI Taxonomy" id="89922"/>
    <lineage>
        <taxon>Eukaryota</taxon>
        <taxon>Fungi</taxon>
        <taxon>Dikarya</taxon>
        <taxon>Basidiomycota</taxon>
        <taxon>Agaricomycotina</taxon>
        <taxon>Tremellomycetes</taxon>
        <taxon>Filobasidiales</taxon>
        <taxon>Filobasidiaceae</taxon>
        <taxon>Naganishia</taxon>
    </lineage>
</organism>
<evidence type="ECO:0000313" key="2">
    <source>
        <dbReference type="Proteomes" id="UP001227268"/>
    </source>
</evidence>
<sequence length="264" mass="29999">MSNVNTPKIPKLVSHAQYVVWCCAVEDAILAAGVHASLREKISEPIRPVTTETLPVTAAHLQVYVAELAYYRSWKDKDEKARGVLFEDVSNGLRMKLQGCTTAREAWEKLAQPHQLDYEDYRADIRNQLSTIVMTAADDPETLVERYETPLMTAQVAGLDVTEAAKCSDFFRAWPASFDNLRSEWRTQCKFAKAEEDKNFDALSQLFNTRVLQSTRYKAQDRPAVKFAGRQGRQHDSRECWNCDGKGHFSTRCPKPKIGDGRKH</sequence>
<name>A0ACC2V328_9TREE</name>
<accession>A0ACC2V328</accession>
<gene>
    <name evidence="1" type="ORF">QFC21_006341</name>
</gene>
<reference evidence="1" key="1">
    <citation type="submission" date="2023-04" db="EMBL/GenBank/DDBJ databases">
        <title>Draft Genome sequencing of Naganishia species isolated from polar environments using Oxford Nanopore Technology.</title>
        <authorList>
            <person name="Leo P."/>
            <person name="Venkateswaran K."/>
        </authorList>
    </citation>
    <scope>NUCLEOTIDE SEQUENCE</scope>
    <source>
        <strain evidence="1">MNA-CCFEE 5423</strain>
    </source>
</reference>
<comment type="caution">
    <text evidence="1">The sequence shown here is derived from an EMBL/GenBank/DDBJ whole genome shotgun (WGS) entry which is preliminary data.</text>
</comment>
<dbReference type="Proteomes" id="UP001227268">
    <property type="component" value="Unassembled WGS sequence"/>
</dbReference>